<reference evidence="1 2" key="1">
    <citation type="submission" date="2019-07" db="EMBL/GenBank/DDBJ databases">
        <authorList>
            <person name="Kim J."/>
        </authorList>
    </citation>
    <scope>NUCLEOTIDE SEQUENCE [LARGE SCALE GENOMIC DNA]</scope>
    <source>
        <strain evidence="1 2">JC52</strain>
    </source>
</reference>
<name>A0A559JZX2_9BACL</name>
<evidence type="ECO:0000313" key="2">
    <source>
        <dbReference type="Proteomes" id="UP000317036"/>
    </source>
</evidence>
<evidence type="ECO:0008006" key="3">
    <source>
        <dbReference type="Google" id="ProtNLM"/>
    </source>
</evidence>
<dbReference type="InterPro" id="IPR036514">
    <property type="entry name" value="SGNH_hydro_sf"/>
</dbReference>
<dbReference type="RefSeq" id="WP_144854086.1">
    <property type="nucleotide sequence ID" value="NZ_VNJI01000059.1"/>
</dbReference>
<dbReference type="AlphaFoldDB" id="A0A559JZX2"/>
<organism evidence="1 2">
    <name type="scientific">Paenibacillus cremeus</name>
    <dbReference type="NCBI Taxonomy" id="2163881"/>
    <lineage>
        <taxon>Bacteria</taxon>
        <taxon>Bacillati</taxon>
        <taxon>Bacillota</taxon>
        <taxon>Bacilli</taxon>
        <taxon>Bacillales</taxon>
        <taxon>Paenibacillaceae</taxon>
        <taxon>Paenibacillus</taxon>
    </lineage>
</organism>
<protein>
    <recommendedName>
        <fullName evidence="3">SGNH hydrolase-type esterase domain-containing protein</fullName>
    </recommendedName>
</protein>
<gene>
    <name evidence="1" type="ORF">FPZ49_30405</name>
</gene>
<evidence type="ECO:0000313" key="1">
    <source>
        <dbReference type="EMBL" id="TVY05434.1"/>
    </source>
</evidence>
<keyword evidence="2" id="KW-1185">Reference proteome</keyword>
<proteinExistence type="predicted"/>
<comment type="caution">
    <text evidence="1">The sequence shown here is derived from an EMBL/GenBank/DDBJ whole genome shotgun (WGS) entry which is preliminary data.</text>
</comment>
<accession>A0A559JZX2</accession>
<dbReference type="Gene3D" id="3.40.50.1110">
    <property type="entry name" value="SGNH hydrolase"/>
    <property type="match status" value="1"/>
</dbReference>
<dbReference type="Proteomes" id="UP000317036">
    <property type="component" value="Unassembled WGS sequence"/>
</dbReference>
<dbReference type="EMBL" id="VNJI01000059">
    <property type="protein sequence ID" value="TVY05434.1"/>
    <property type="molecule type" value="Genomic_DNA"/>
</dbReference>
<sequence length="62" mass="6726">MGTFQEMVDAIVQACSAFPSIQIISGTELLPRDPALLADKVHPIDEGFELIAANLVRMIDRG</sequence>
<dbReference type="OrthoDB" id="3185958at2"/>